<dbReference type="AlphaFoldDB" id="A0AAW9RWR8"/>
<dbReference type="GO" id="GO:0016052">
    <property type="term" value="P:carbohydrate catabolic process"/>
    <property type="evidence" value="ECO:0007669"/>
    <property type="project" value="TreeGrafter"/>
</dbReference>
<reference evidence="5 6" key="1">
    <citation type="submission" date="2024-02" db="EMBL/GenBank/DDBJ databases">
        <title>Genome analysis and characterization of Microbaculum marinisediminis sp. nov., isolated from marine sediment.</title>
        <authorList>
            <person name="Du Z.-J."/>
            <person name="Ye Y.-Q."/>
            <person name="Zhang Z.-R."/>
            <person name="Yuan S.-M."/>
            <person name="Zhang X.-Y."/>
        </authorList>
    </citation>
    <scope>NUCLEOTIDE SEQUENCE [LARGE SCALE GENOMIC DNA]</scope>
    <source>
        <strain evidence="5 6">SDUM1044001</strain>
    </source>
</reference>
<evidence type="ECO:0000256" key="1">
    <source>
        <dbReference type="ARBA" id="ARBA00010646"/>
    </source>
</evidence>
<dbReference type="SMART" id="SM00641">
    <property type="entry name" value="Glyco_25"/>
    <property type="match status" value="1"/>
</dbReference>
<dbReference type="EMBL" id="JAZHOF010000013">
    <property type="protein sequence ID" value="MEJ8574702.1"/>
    <property type="molecule type" value="Genomic_DNA"/>
</dbReference>
<keyword evidence="4" id="KW-0732">Signal</keyword>
<dbReference type="PANTHER" id="PTHR34135:SF2">
    <property type="entry name" value="LYSOZYME"/>
    <property type="match status" value="1"/>
</dbReference>
<dbReference type="GO" id="GO:0003796">
    <property type="term" value="F:lysozyme activity"/>
    <property type="evidence" value="ECO:0007669"/>
    <property type="project" value="InterPro"/>
</dbReference>
<sequence>MHKAPRGGVRAIARLAAVALVSLVSACAGFEPPLPKPTDFRVHGIDISRYQGEVDWEKASRGGVQFAWIKATEGGDYLDPMFYTNWYAAKVAGVPRGAYHFWYFCRPVEEQLAWFIANVPNDPDALPPVIDMEWNNESKTCRRRPPASELLRDIKYFADGLEEYYGKRPVIYTSVDFHEDVLVGAFNGHHMWVRSVAGHPSLRYGNRRWTFWQYTAEGSVPGIDGNVDRNAFVGTETDWRQFLKGRY</sequence>
<dbReference type="PROSITE" id="PS51257">
    <property type="entry name" value="PROKAR_LIPOPROTEIN"/>
    <property type="match status" value="1"/>
</dbReference>
<evidence type="ECO:0000256" key="2">
    <source>
        <dbReference type="ARBA" id="ARBA00022801"/>
    </source>
</evidence>
<dbReference type="Gene3D" id="3.20.20.80">
    <property type="entry name" value="Glycosidases"/>
    <property type="match status" value="1"/>
</dbReference>
<dbReference type="Pfam" id="PF01183">
    <property type="entry name" value="Glyco_hydro_25"/>
    <property type="match status" value="1"/>
</dbReference>
<dbReference type="Proteomes" id="UP001378188">
    <property type="component" value="Unassembled WGS sequence"/>
</dbReference>
<dbReference type="PROSITE" id="PS51904">
    <property type="entry name" value="GLYCOSYL_HYDROL_F25_2"/>
    <property type="match status" value="1"/>
</dbReference>
<dbReference type="SUPFAM" id="SSF51445">
    <property type="entry name" value="(Trans)glycosidases"/>
    <property type="match status" value="1"/>
</dbReference>
<dbReference type="GO" id="GO:0009253">
    <property type="term" value="P:peptidoglycan catabolic process"/>
    <property type="evidence" value="ECO:0007669"/>
    <property type="project" value="InterPro"/>
</dbReference>
<dbReference type="PANTHER" id="PTHR34135">
    <property type="entry name" value="LYSOZYME"/>
    <property type="match status" value="1"/>
</dbReference>
<protein>
    <submittedName>
        <fullName evidence="5">GH25 family lysozyme</fullName>
    </submittedName>
</protein>
<dbReference type="CDD" id="cd06413">
    <property type="entry name" value="GH25_muramidase_1"/>
    <property type="match status" value="1"/>
</dbReference>
<dbReference type="InterPro" id="IPR002053">
    <property type="entry name" value="Glyco_hydro_25"/>
</dbReference>
<comment type="caution">
    <text evidence="5">The sequence shown here is derived from an EMBL/GenBank/DDBJ whole genome shotgun (WGS) entry which is preliminary data.</text>
</comment>
<proteinExistence type="inferred from homology"/>
<dbReference type="InterPro" id="IPR018077">
    <property type="entry name" value="Glyco_hydro_fam25_subgr"/>
</dbReference>
<keyword evidence="3" id="KW-0326">Glycosidase</keyword>
<dbReference type="GO" id="GO:0016998">
    <property type="term" value="P:cell wall macromolecule catabolic process"/>
    <property type="evidence" value="ECO:0007669"/>
    <property type="project" value="InterPro"/>
</dbReference>
<comment type="similarity">
    <text evidence="1">Belongs to the glycosyl hydrolase 25 family.</text>
</comment>
<feature type="chain" id="PRO_5043320260" evidence="4">
    <location>
        <begin position="27"/>
        <end position="247"/>
    </location>
</feature>
<evidence type="ECO:0000313" key="5">
    <source>
        <dbReference type="EMBL" id="MEJ8574702.1"/>
    </source>
</evidence>
<feature type="signal peptide" evidence="4">
    <location>
        <begin position="1"/>
        <end position="26"/>
    </location>
</feature>
<accession>A0AAW9RWR8</accession>
<evidence type="ECO:0000256" key="4">
    <source>
        <dbReference type="SAM" id="SignalP"/>
    </source>
</evidence>
<keyword evidence="6" id="KW-1185">Reference proteome</keyword>
<keyword evidence="2" id="KW-0378">Hydrolase</keyword>
<gene>
    <name evidence="5" type="ORF">V3328_24710</name>
</gene>
<dbReference type="InterPro" id="IPR017853">
    <property type="entry name" value="GH"/>
</dbReference>
<evidence type="ECO:0000256" key="3">
    <source>
        <dbReference type="ARBA" id="ARBA00023295"/>
    </source>
</evidence>
<dbReference type="RefSeq" id="WP_340332402.1">
    <property type="nucleotide sequence ID" value="NZ_JAZHOF010000013.1"/>
</dbReference>
<name>A0AAW9RWR8_9HYPH</name>
<organism evidence="5 6">
    <name type="scientific">Microbaculum marinum</name>
    <dbReference type="NCBI Taxonomy" id="1764581"/>
    <lineage>
        <taxon>Bacteria</taxon>
        <taxon>Pseudomonadati</taxon>
        <taxon>Pseudomonadota</taxon>
        <taxon>Alphaproteobacteria</taxon>
        <taxon>Hyphomicrobiales</taxon>
        <taxon>Tepidamorphaceae</taxon>
        <taxon>Microbaculum</taxon>
    </lineage>
</organism>
<evidence type="ECO:0000313" key="6">
    <source>
        <dbReference type="Proteomes" id="UP001378188"/>
    </source>
</evidence>